<reference evidence="4 5" key="1">
    <citation type="submission" date="2015-05" db="EMBL/GenBank/DDBJ databases">
        <title>Distinctive expansion of gene families associated with plant cell wall degradation and secondary metabolism in the genomes of grapevine trunk pathogens.</title>
        <authorList>
            <person name="Lawrence D.P."/>
            <person name="Travadon R."/>
            <person name="Rolshausen P.E."/>
            <person name="Baumgartner K."/>
        </authorList>
    </citation>
    <scope>NUCLEOTIDE SEQUENCE [LARGE SCALE GENOMIC DNA]</scope>
    <source>
        <strain evidence="4">UCRPC4</strain>
    </source>
</reference>
<evidence type="ECO:0000313" key="4">
    <source>
        <dbReference type="EMBL" id="KKY18861.1"/>
    </source>
</evidence>
<dbReference type="GO" id="GO:0005739">
    <property type="term" value="C:mitochondrion"/>
    <property type="evidence" value="ECO:0007669"/>
    <property type="project" value="TreeGrafter"/>
</dbReference>
<dbReference type="PANTHER" id="PTHR13391">
    <property type="entry name" value="MITOCHONDRIAL DISTRIBUTION REGULATOR MISATO"/>
    <property type="match status" value="1"/>
</dbReference>
<organism evidence="4 5">
    <name type="scientific">Phaeomoniella chlamydospora</name>
    <name type="common">Phaeoacremonium chlamydosporum</name>
    <dbReference type="NCBI Taxonomy" id="158046"/>
    <lineage>
        <taxon>Eukaryota</taxon>
        <taxon>Fungi</taxon>
        <taxon>Dikarya</taxon>
        <taxon>Ascomycota</taxon>
        <taxon>Pezizomycotina</taxon>
        <taxon>Eurotiomycetes</taxon>
        <taxon>Chaetothyriomycetidae</taxon>
        <taxon>Phaeomoniellales</taxon>
        <taxon>Phaeomoniellaceae</taxon>
        <taxon>Phaeomoniella</taxon>
    </lineage>
</organism>
<evidence type="ECO:0000313" key="5">
    <source>
        <dbReference type="Proteomes" id="UP000053317"/>
    </source>
</evidence>
<dbReference type="AlphaFoldDB" id="A0A0G2E954"/>
<name>A0A0G2E954_PHACM</name>
<evidence type="ECO:0000256" key="1">
    <source>
        <dbReference type="ARBA" id="ARBA00014097"/>
    </source>
</evidence>
<gene>
    <name evidence="4" type="ORF">UCRPC4_g04758</name>
</gene>
<dbReference type="OrthoDB" id="271881at2759"/>
<dbReference type="EMBL" id="LCWF01000115">
    <property type="protein sequence ID" value="KKY18861.1"/>
    <property type="molecule type" value="Genomic_DNA"/>
</dbReference>
<evidence type="ECO:0000256" key="2">
    <source>
        <dbReference type="ARBA" id="ARBA00022030"/>
    </source>
</evidence>
<protein>
    <recommendedName>
        <fullName evidence="1">Protein DML1</fullName>
    </recommendedName>
    <alternativeName>
        <fullName evidence="2">Protein dml1</fullName>
    </alternativeName>
</protein>
<reference evidence="4 5" key="2">
    <citation type="submission" date="2015-05" db="EMBL/GenBank/DDBJ databases">
        <authorList>
            <person name="Morales-Cruz A."/>
            <person name="Amrine K.C."/>
            <person name="Cantu D."/>
        </authorList>
    </citation>
    <scope>NUCLEOTIDE SEQUENCE [LARGE SCALE GENOMIC DNA]</scope>
    <source>
        <strain evidence="4">UCRPC4</strain>
    </source>
</reference>
<evidence type="ECO:0000259" key="3">
    <source>
        <dbReference type="Pfam" id="PF14881"/>
    </source>
</evidence>
<dbReference type="InterPro" id="IPR036525">
    <property type="entry name" value="Tubulin/FtsZ_GTPase_sf"/>
</dbReference>
<proteinExistence type="predicted"/>
<dbReference type="Pfam" id="PF14881">
    <property type="entry name" value="Tubulin_3"/>
    <property type="match status" value="1"/>
</dbReference>
<accession>A0A0G2E954</accession>
<dbReference type="PANTHER" id="PTHR13391:SF0">
    <property type="entry name" value="PROTEIN MISATO HOMOLOG 1"/>
    <property type="match status" value="1"/>
</dbReference>
<comment type="caution">
    <text evidence="4">The sequence shown here is derived from an EMBL/GenBank/DDBJ whole genome shotgun (WGS) entry which is preliminary data.</text>
</comment>
<feature type="domain" description="DML1/Misato tubulin" evidence="3">
    <location>
        <begin position="53"/>
        <end position="237"/>
    </location>
</feature>
<dbReference type="InterPro" id="IPR049942">
    <property type="entry name" value="DML1/Misato"/>
</dbReference>
<dbReference type="Proteomes" id="UP000053317">
    <property type="component" value="Unassembled WGS sequence"/>
</dbReference>
<dbReference type="GO" id="GO:0007005">
    <property type="term" value="P:mitochondrion organization"/>
    <property type="evidence" value="ECO:0007669"/>
    <property type="project" value="InterPro"/>
</dbReference>
<dbReference type="InterPro" id="IPR029209">
    <property type="entry name" value="DML1/Misato_tubulin"/>
</dbReference>
<dbReference type="SUPFAM" id="SSF52490">
    <property type="entry name" value="Tubulin nucleotide-binding domain-like"/>
    <property type="match status" value="1"/>
</dbReference>
<sequence>MGARHLHLYNALYEASQDAGLVQGLWDGNTVAHRQPTIPAHQYQQSLELGEPAPPLTADSVRYWSDFNRVFFHPKSIVQLNEYELNSQILPFENWAAGEDLFRDIDKEVDILDRDLRPFAEECDQISALQIFTGADDAWGGFASSYIDNIRDEYGKVSLWTFGLEENQKDRPRRERLLRSENAARTLHSIASQSSAYIRIANPAPIIPSYVHLLQTSDWYTSALTGMAIESLTFPTRCRVRRSNIADFEAILNVEGNQNIHELSAKVAITGQNQLNDCQNGTIHRPSDSSHELDIRFAPEINDVTSPSHGQVRDFGQVLVSRGSQLEANGANEGIKDSETVIERYSGTA</sequence>
<keyword evidence="5" id="KW-1185">Reference proteome</keyword>
<dbReference type="Gene3D" id="3.40.50.1440">
    <property type="entry name" value="Tubulin/FtsZ, GTPase domain"/>
    <property type="match status" value="1"/>
</dbReference>